<dbReference type="Proteomes" id="UP000267251">
    <property type="component" value="Unassembled WGS sequence"/>
</dbReference>
<feature type="transmembrane region" description="Helical" evidence="5">
    <location>
        <begin position="199"/>
        <end position="217"/>
    </location>
</feature>
<sequence length="406" mass="44018">MYGVELIIIVVCTIASAFAANSAKGITVWGMIIMWRVILGVGIGGDYPLSAIITSEFATTRNRGAMISAVFAMQGLGILTGACVSTLVIFIFQGAINSDVLNLDYVWRIIVGLGAIPGVAAIYYRLTIPETPRYTMDVDRDFNRATRDVATIMKVNKSKGDEEVTVGPLTAPTHEVKRIPKASWADFKHYFGQWKNGKVLLGTSVTWFALDVAFYGINLNNSIILKAIGFADPGTPYHELVRAALGGIIIALLGTVPGYWVSVFTIDRIGRKTIQLIGFTALTVIFVILGAAYHKILEASTALFIVLFTLGQFFQNFGPNVTTFVIPGELFPTRYRSTAHGISAASGKLGAIVAQVGFSKMKDIGGKNAFMDKLILIFAAFMLIGLFFTFLIPETKGKSLEELNGE</sequence>
<evidence type="ECO:0000256" key="1">
    <source>
        <dbReference type="ARBA" id="ARBA00004141"/>
    </source>
</evidence>
<feature type="transmembrane region" description="Helical" evidence="5">
    <location>
        <begin position="105"/>
        <end position="126"/>
    </location>
</feature>
<keyword evidence="4 5" id="KW-0472">Membrane</keyword>
<evidence type="ECO:0000259" key="7">
    <source>
        <dbReference type="PROSITE" id="PS50850"/>
    </source>
</evidence>
<feature type="non-terminal residue" evidence="8">
    <location>
        <position position="406"/>
    </location>
</feature>
<organism evidence="8 9">
    <name type="scientific">Piptocephalis cylindrospora</name>
    <dbReference type="NCBI Taxonomy" id="1907219"/>
    <lineage>
        <taxon>Eukaryota</taxon>
        <taxon>Fungi</taxon>
        <taxon>Fungi incertae sedis</taxon>
        <taxon>Zoopagomycota</taxon>
        <taxon>Zoopagomycotina</taxon>
        <taxon>Zoopagomycetes</taxon>
        <taxon>Zoopagales</taxon>
        <taxon>Piptocephalidaceae</taxon>
        <taxon>Piptocephalis</taxon>
    </lineage>
</organism>
<protein>
    <submittedName>
        <fullName evidence="8">Major facilitator superfamily domain-containing protein</fullName>
    </submittedName>
</protein>
<evidence type="ECO:0000256" key="3">
    <source>
        <dbReference type="ARBA" id="ARBA00022989"/>
    </source>
</evidence>
<keyword evidence="9" id="KW-1185">Reference proteome</keyword>
<dbReference type="Pfam" id="PF00083">
    <property type="entry name" value="Sugar_tr"/>
    <property type="match status" value="1"/>
</dbReference>
<dbReference type="AlphaFoldDB" id="A0A4P9Y0L3"/>
<dbReference type="PROSITE" id="PS00217">
    <property type="entry name" value="SUGAR_TRANSPORT_2"/>
    <property type="match status" value="1"/>
</dbReference>
<feature type="signal peptide" evidence="6">
    <location>
        <begin position="1"/>
        <end position="19"/>
    </location>
</feature>
<feature type="transmembrane region" description="Helical" evidence="5">
    <location>
        <begin position="29"/>
        <end position="49"/>
    </location>
</feature>
<feature type="chain" id="PRO_5020473209" evidence="6">
    <location>
        <begin position="20"/>
        <end position="406"/>
    </location>
</feature>
<reference evidence="9" key="1">
    <citation type="journal article" date="2018" name="Nat. Microbiol.">
        <title>Leveraging single-cell genomics to expand the fungal tree of life.</title>
        <authorList>
            <person name="Ahrendt S.R."/>
            <person name="Quandt C.A."/>
            <person name="Ciobanu D."/>
            <person name="Clum A."/>
            <person name="Salamov A."/>
            <person name="Andreopoulos B."/>
            <person name="Cheng J.F."/>
            <person name="Woyke T."/>
            <person name="Pelin A."/>
            <person name="Henrissat B."/>
            <person name="Reynolds N.K."/>
            <person name="Benny G.L."/>
            <person name="Smith M.E."/>
            <person name="James T.Y."/>
            <person name="Grigoriev I.V."/>
        </authorList>
    </citation>
    <scope>NUCLEOTIDE SEQUENCE [LARGE SCALE GENOMIC DNA]</scope>
</reference>
<comment type="subcellular location">
    <subcellularLocation>
        <location evidence="1">Membrane</location>
        <topology evidence="1">Multi-pass membrane protein</topology>
    </subcellularLocation>
</comment>
<feature type="transmembrane region" description="Helical" evidence="5">
    <location>
        <begin position="240"/>
        <end position="261"/>
    </location>
</feature>
<dbReference type="PANTHER" id="PTHR24064">
    <property type="entry name" value="SOLUTE CARRIER FAMILY 22 MEMBER"/>
    <property type="match status" value="1"/>
</dbReference>
<dbReference type="PROSITE" id="PS50850">
    <property type="entry name" value="MFS"/>
    <property type="match status" value="1"/>
</dbReference>
<dbReference type="InterPro" id="IPR020846">
    <property type="entry name" value="MFS_dom"/>
</dbReference>
<evidence type="ECO:0000313" key="9">
    <source>
        <dbReference type="Proteomes" id="UP000267251"/>
    </source>
</evidence>
<dbReference type="GO" id="GO:0016020">
    <property type="term" value="C:membrane"/>
    <property type="evidence" value="ECO:0007669"/>
    <property type="project" value="UniProtKB-SubCell"/>
</dbReference>
<dbReference type="Gene3D" id="1.20.1250.20">
    <property type="entry name" value="MFS general substrate transporter like domains"/>
    <property type="match status" value="2"/>
</dbReference>
<dbReference type="InterPro" id="IPR036259">
    <property type="entry name" value="MFS_trans_sf"/>
</dbReference>
<feature type="transmembrane region" description="Helical" evidence="5">
    <location>
        <begin position="273"/>
        <end position="293"/>
    </location>
</feature>
<feature type="transmembrane region" description="Helical" evidence="5">
    <location>
        <begin position="70"/>
        <end position="93"/>
    </location>
</feature>
<dbReference type="SUPFAM" id="SSF103473">
    <property type="entry name" value="MFS general substrate transporter"/>
    <property type="match status" value="1"/>
</dbReference>
<dbReference type="OrthoDB" id="433512at2759"/>
<dbReference type="GO" id="GO:0022857">
    <property type="term" value="F:transmembrane transporter activity"/>
    <property type="evidence" value="ECO:0007669"/>
    <property type="project" value="InterPro"/>
</dbReference>
<keyword evidence="3 5" id="KW-1133">Transmembrane helix</keyword>
<evidence type="ECO:0000256" key="2">
    <source>
        <dbReference type="ARBA" id="ARBA00022692"/>
    </source>
</evidence>
<evidence type="ECO:0000256" key="6">
    <source>
        <dbReference type="SAM" id="SignalP"/>
    </source>
</evidence>
<dbReference type="EMBL" id="KZ988398">
    <property type="protein sequence ID" value="RKP12278.1"/>
    <property type="molecule type" value="Genomic_DNA"/>
</dbReference>
<feature type="transmembrane region" description="Helical" evidence="5">
    <location>
        <begin position="299"/>
        <end position="317"/>
    </location>
</feature>
<dbReference type="PROSITE" id="PS00216">
    <property type="entry name" value="SUGAR_TRANSPORT_1"/>
    <property type="match status" value="1"/>
</dbReference>
<dbReference type="InterPro" id="IPR005828">
    <property type="entry name" value="MFS_sugar_transport-like"/>
</dbReference>
<keyword evidence="6" id="KW-0732">Signal</keyword>
<feature type="transmembrane region" description="Helical" evidence="5">
    <location>
        <begin position="374"/>
        <end position="392"/>
    </location>
</feature>
<evidence type="ECO:0000256" key="5">
    <source>
        <dbReference type="SAM" id="Phobius"/>
    </source>
</evidence>
<name>A0A4P9Y0L3_9FUNG</name>
<feature type="domain" description="Major facilitator superfamily (MFS) profile" evidence="7">
    <location>
        <begin position="1"/>
        <end position="397"/>
    </location>
</feature>
<dbReference type="CDD" id="cd17364">
    <property type="entry name" value="MFS_PhT"/>
    <property type="match status" value="1"/>
</dbReference>
<accession>A0A4P9Y0L3</accession>
<gene>
    <name evidence="8" type="ORF">BJ684DRAFT_11731</name>
</gene>
<proteinExistence type="predicted"/>
<evidence type="ECO:0000313" key="8">
    <source>
        <dbReference type="EMBL" id="RKP12278.1"/>
    </source>
</evidence>
<dbReference type="InterPro" id="IPR005829">
    <property type="entry name" value="Sugar_transporter_CS"/>
</dbReference>
<keyword evidence="2 5" id="KW-0812">Transmembrane</keyword>
<evidence type="ECO:0000256" key="4">
    <source>
        <dbReference type="ARBA" id="ARBA00023136"/>
    </source>
</evidence>